<dbReference type="EMBL" id="BARV01029792">
    <property type="protein sequence ID" value="GAI34205.1"/>
    <property type="molecule type" value="Genomic_DNA"/>
</dbReference>
<organism evidence="1">
    <name type="scientific">marine sediment metagenome</name>
    <dbReference type="NCBI Taxonomy" id="412755"/>
    <lineage>
        <taxon>unclassified sequences</taxon>
        <taxon>metagenomes</taxon>
        <taxon>ecological metagenomes</taxon>
    </lineage>
</organism>
<protein>
    <submittedName>
        <fullName evidence="1">Uncharacterized protein</fullName>
    </submittedName>
</protein>
<reference evidence="1" key="1">
    <citation type="journal article" date="2014" name="Front. Microbiol.">
        <title>High frequency of phylogenetically diverse reductive dehalogenase-homologous genes in deep subseafloor sedimentary metagenomes.</title>
        <authorList>
            <person name="Kawai M."/>
            <person name="Futagami T."/>
            <person name="Toyoda A."/>
            <person name="Takaki Y."/>
            <person name="Nishi S."/>
            <person name="Hori S."/>
            <person name="Arai W."/>
            <person name="Tsubouchi T."/>
            <person name="Morono Y."/>
            <person name="Uchiyama I."/>
            <person name="Ito T."/>
            <person name="Fujiyama A."/>
            <person name="Inagaki F."/>
            <person name="Takami H."/>
        </authorList>
    </citation>
    <scope>NUCLEOTIDE SEQUENCE</scope>
    <source>
        <strain evidence="1">Expedition CK06-06</strain>
    </source>
</reference>
<accession>X1P580</accession>
<gene>
    <name evidence="1" type="ORF">S06H3_47433</name>
</gene>
<dbReference type="AlphaFoldDB" id="X1P580"/>
<name>X1P580_9ZZZZ</name>
<sequence>LGLRFPLTQTWWKSNPDERTTASDTDWYVSKEV</sequence>
<feature type="non-terminal residue" evidence="1">
    <location>
        <position position="1"/>
    </location>
</feature>
<evidence type="ECO:0000313" key="1">
    <source>
        <dbReference type="EMBL" id="GAI34205.1"/>
    </source>
</evidence>
<proteinExistence type="predicted"/>
<comment type="caution">
    <text evidence="1">The sequence shown here is derived from an EMBL/GenBank/DDBJ whole genome shotgun (WGS) entry which is preliminary data.</text>
</comment>